<comment type="caution">
    <text evidence="1">The sequence shown here is derived from an EMBL/GenBank/DDBJ whole genome shotgun (WGS) entry which is preliminary data.</text>
</comment>
<dbReference type="AlphaFoldDB" id="A0AAD9MY14"/>
<dbReference type="Proteomes" id="UP001208570">
    <property type="component" value="Unassembled WGS sequence"/>
</dbReference>
<organism evidence="1 2">
    <name type="scientific">Paralvinella palmiformis</name>
    <dbReference type="NCBI Taxonomy" id="53620"/>
    <lineage>
        <taxon>Eukaryota</taxon>
        <taxon>Metazoa</taxon>
        <taxon>Spiralia</taxon>
        <taxon>Lophotrochozoa</taxon>
        <taxon>Annelida</taxon>
        <taxon>Polychaeta</taxon>
        <taxon>Sedentaria</taxon>
        <taxon>Canalipalpata</taxon>
        <taxon>Terebellida</taxon>
        <taxon>Terebelliformia</taxon>
        <taxon>Alvinellidae</taxon>
        <taxon>Paralvinella</taxon>
    </lineage>
</organism>
<sequence length="25" mass="2769">MEFEQAAFNAFTTTIGSYVHIQGCC</sequence>
<gene>
    <name evidence="1" type="ORF">LSH36_427g02010</name>
</gene>
<reference evidence="1" key="1">
    <citation type="journal article" date="2023" name="Mol. Biol. Evol.">
        <title>Third-Generation Sequencing Reveals the Adaptive Role of the Epigenome in Three Deep-Sea Polychaetes.</title>
        <authorList>
            <person name="Perez M."/>
            <person name="Aroh O."/>
            <person name="Sun Y."/>
            <person name="Lan Y."/>
            <person name="Juniper S.K."/>
            <person name="Young C.R."/>
            <person name="Angers B."/>
            <person name="Qian P.Y."/>
        </authorList>
    </citation>
    <scope>NUCLEOTIDE SEQUENCE</scope>
    <source>
        <strain evidence="1">P08H-3</strain>
    </source>
</reference>
<dbReference type="EMBL" id="JAODUP010000427">
    <property type="protein sequence ID" value="KAK2150007.1"/>
    <property type="molecule type" value="Genomic_DNA"/>
</dbReference>
<accession>A0AAD9MY14</accession>
<keyword evidence="2" id="KW-1185">Reference proteome</keyword>
<protein>
    <submittedName>
        <fullName evidence="1">Uncharacterized protein</fullName>
    </submittedName>
</protein>
<proteinExistence type="predicted"/>
<evidence type="ECO:0000313" key="2">
    <source>
        <dbReference type="Proteomes" id="UP001208570"/>
    </source>
</evidence>
<name>A0AAD9MY14_9ANNE</name>
<evidence type="ECO:0000313" key="1">
    <source>
        <dbReference type="EMBL" id="KAK2150007.1"/>
    </source>
</evidence>